<dbReference type="Pfam" id="PF00420">
    <property type="entry name" value="Oxidored_q2"/>
    <property type="match status" value="1"/>
</dbReference>
<evidence type="ECO:0000256" key="5">
    <source>
        <dbReference type="ARBA" id="ARBA00022989"/>
    </source>
</evidence>
<feature type="transmembrane region" description="Helical" evidence="7">
    <location>
        <begin position="45"/>
        <end position="69"/>
    </location>
</feature>
<keyword evidence="4 7" id="KW-0812">Transmembrane</keyword>
<organism evidence="8">
    <name type="scientific">marine metagenome</name>
    <dbReference type="NCBI Taxonomy" id="408172"/>
    <lineage>
        <taxon>unclassified sequences</taxon>
        <taxon>metagenomes</taxon>
        <taxon>ecological metagenomes</taxon>
    </lineage>
</organism>
<dbReference type="GO" id="GO:0030964">
    <property type="term" value="C:NADH dehydrogenase complex"/>
    <property type="evidence" value="ECO:0007669"/>
    <property type="project" value="TreeGrafter"/>
</dbReference>
<dbReference type="InterPro" id="IPR039428">
    <property type="entry name" value="NUOK/Mnh_C1-like"/>
</dbReference>
<dbReference type="PANTHER" id="PTHR11434:SF16">
    <property type="entry name" value="NADH-UBIQUINONE OXIDOREDUCTASE CHAIN 4L"/>
    <property type="match status" value="1"/>
</dbReference>
<proteinExistence type="inferred from homology"/>
<accession>A0A382CVF2</accession>
<evidence type="ECO:0000256" key="4">
    <source>
        <dbReference type="ARBA" id="ARBA00022692"/>
    </source>
</evidence>
<dbReference type="HAMAP" id="MF_01456">
    <property type="entry name" value="NDH1_NuoK"/>
    <property type="match status" value="1"/>
</dbReference>
<dbReference type="GO" id="GO:0016651">
    <property type="term" value="F:oxidoreductase activity, acting on NAD(P)H"/>
    <property type="evidence" value="ECO:0007669"/>
    <property type="project" value="InterPro"/>
</dbReference>
<dbReference type="FunFam" id="1.10.287.3510:FF:000001">
    <property type="entry name" value="NADH-quinone oxidoreductase subunit K"/>
    <property type="match status" value="1"/>
</dbReference>
<dbReference type="GO" id="GO:0042773">
    <property type="term" value="P:ATP synthesis coupled electron transport"/>
    <property type="evidence" value="ECO:0007669"/>
    <property type="project" value="InterPro"/>
</dbReference>
<gene>
    <name evidence="8" type="ORF">METZ01_LOCUS183010</name>
</gene>
<keyword evidence="5 7" id="KW-1133">Transmembrane helix</keyword>
<dbReference type="NCBIfam" id="NF004320">
    <property type="entry name" value="PRK05715.1-2"/>
    <property type="match status" value="1"/>
</dbReference>
<evidence type="ECO:0000256" key="2">
    <source>
        <dbReference type="ARBA" id="ARBA00010519"/>
    </source>
</evidence>
<evidence type="ECO:0000256" key="1">
    <source>
        <dbReference type="ARBA" id="ARBA00004141"/>
    </source>
</evidence>
<dbReference type="PANTHER" id="PTHR11434">
    <property type="entry name" value="NADH-UBIQUINONE OXIDOREDUCTASE SUBUNIT ND4L"/>
    <property type="match status" value="1"/>
</dbReference>
<keyword evidence="3" id="KW-0813">Transport</keyword>
<comment type="similarity">
    <text evidence="2">Belongs to the complex I subunit 4L family.</text>
</comment>
<dbReference type="Gene3D" id="1.10.287.3510">
    <property type="match status" value="1"/>
</dbReference>
<name>A0A382CVF2_9ZZZZ</name>
<sequence length="85" mass="9052">MGLFGVITRRNGVAVLMGVELILNAANVNFVAFSRFGGMDLSGHVFSLFVIILAAAEAAVALAIILNIFNNMGTINIDEADQLRQ</sequence>
<feature type="transmembrane region" description="Helical" evidence="7">
    <location>
        <begin position="12"/>
        <end position="33"/>
    </location>
</feature>
<dbReference type="InterPro" id="IPR001133">
    <property type="entry name" value="NADH_UbQ_OxRdtase_chain4L/K"/>
</dbReference>
<keyword evidence="6 7" id="KW-0472">Membrane</keyword>
<reference evidence="8" key="1">
    <citation type="submission" date="2018-05" db="EMBL/GenBank/DDBJ databases">
        <authorList>
            <person name="Lanie J.A."/>
            <person name="Ng W.-L."/>
            <person name="Kazmierczak K.M."/>
            <person name="Andrzejewski T.M."/>
            <person name="Davidsen T.M."/>
            <person name="Wayne K.J."/>
            <person name="Tettelin H."/>
            <person name="Glass J.I."/>
            <person name="Rusch D."/>
            <person name="Podicherti R."/>
            <person name="Tsui H.-C.T."/>
            <person name="Winkler M.E."/>
        </authorList>
    </citation>
    <scope>NUCLEOTIDE SEQUENCE</scope>
</reference>
<evidence type="ECO:0000256" key="3">
    <source>
        <dbReference type="ARBA" id="ARBA00022448"/>
    </source>
</evidence>
<evidence type="ECO:0000256" key="6">
    <source>
        <dbReference type="ARBA" id="ARBA00023136"/>
    </source>
</evidence>
<comment type="subcellular location">
    <subcellularLocation>
        <location evidence="1">Membrane</location>
        <topology evidence="1">Multi-pass membrane protein</topology>
    </subcellularLocation>
</comment>
<dbReference type="EMBL" id="UINC01036338">
    <property type="protein sequence ID" value="SVB30156.1"/>
    <property type="molecule type" value="Genomic_DNA"/>
</dbReference>
<dbReference type="AlphaFoldDB" id="A0A382CVF2"/>
<evidence type="ECO:0000313" key="8">
    <source>
        <dbReference type="EMBL" id="SVB30156.1"/>
    </source>
</evidence>
<evidence type="ECO:0000256" key="7">
    <source>
        <dbReference type="SAM" id="Phobius"/>
    </source>
</evidence>
<protein>
    <submittedName>
        <fullName evidence="8">Uncharacterized protein</fullName>
    </submittedName>
</protein>